<organism evidence="2 3">
    <name type="scientific">Epicoccum nigrum</name>
    <name type="common">Soil fungus</name>
    <name type="synonym">Epicoccum purpurascens</name>
    <dbReference type="NCBI Taxonomy" id="105696"/>
    <lineage>
        <taxon>Eukaryota</taxon>
        <taxon>Fungi</taxon>
        <taxon>Dikarya</taxon>
        <taxon>Ascomycota</taxon>
        <taxon>Pezizomycotina</taxon>
        <taxon>Dothideomycetes</taxon>
        <taxon>Pleosporomycetidae</taxon>
        <taxon>Pleosporales</taxon>
        <taxon>Pleosporineae</taxon>
        <taxon>Didymellaceae</taxon>
        <taxon>Epicoccum</taxon>
    </lineage>
</organism>
<dbReference type="AlphaFoldDB" id="A0A1Y2M8N9"/>
<evidence type="ECO:0000313" key="2">
    <source>
        <dbReference type="EMBL" id="OSS52453.1"/>
    </source>
</evidence>
<feature type="region of interest" description="Disordered" evidence="1">
    <location>
        <begin position="259"/>
        <end position="279"/>
    </location>
</feature>
<dbReference type="EMBL" id="KZ107839">
    <property type="protein sequence ID" value="OSS52453.1"/>
    <property type="molecule type" value="Genomic_DNA"/>
</dbReference>
<accession>A0A1Y2M8N9</accession>
<evidence type="ECO:0000313" key="3">
    <source>
        <dbReference type="Proteomes" id="UP000193240"/>
    </source>
</evidence>
<feature type="compositionally biased region" description="Low complexity" evidence="1">
    <location>
        <begin position="266"/>
        <end position="279"/>
    </location>
</feature>
<evidence type="ECO:0000256" key="1">
    <source>
        <dbReference type="SAM" id="MobiDB-lite"/>
    </source>
</evidence>
<keyword evidence="3" id="KW-1185">Reference proteome</keyword>
<feature type="region of interest" description="Disordered" evidence="1">
    <location>
        <begin position="1"/>
        <end position="22"/>
    </location>
</feature>
<dbReference type="Proteomes" id="UP000193240">
    <property type="component" value="Unassembled WGS sequence"/>
</dbReference>
<protein>
    <submittedName>
        <fullName evidence="2">Uncharacterized protein</fullName>
    </submittedName>
</protein>
<gene>
    <name evidence="2" type="ORF">B5807_02714</name>
</gene>
<dbReference type="InParanoid" id="A0A1Y2M8N9"/>
<reference evidence="2 3" key="1">
    <citation type="journal article" date="2017" name="Genome Announc.">
        <title>Genome sequence of the saprophytic ascomycete Epicoccum nigrum ICMP 19927 strain isolated from New Zealand.</title>
        <authorList>
            <person name="Fokin M."/>
            <person name="Fleetwood D."/>
            <person name="Weir B.S."/>
            <person name="Villas-Boas S.G."/>
        </authorList>
    </citation>
    <scope>NUCLEOTIDE SEQUENCE [LARGE SCALE GENOMIC DNA]</scope>
    <source>
        <strain evidence="2 3">ICMP 19927</strain>
    </source>
</reference>
<name>A0A1Y2M8N9_EPING</name>
<sequence>MNSGSINNVAGSFTRQHPANDPSKLMVYPSSGSLQHLPARTTVTGDPALPNPTHYMNFLSDLPAHCYELPKEVLNFTIVEILVLLPNWFKNKALCARFVNNNLTGHIHFMILEEHRELQLGSEYERERARKWITDEYRKAMRKIVPDWIKAKHVIPAGWDSTAIGMDGFYPDDVNSRDYRRVPSILFKDLAIGVKKMPEGPAAGDLTRALLFALENKQDYSFPEDLPTILDYIGRTHITTAHTDRPLVHVYAERKRQEDIRNRTLRQQSNNANRAAQAQPISEGYASANQSNNVLQAAQTQPIPEGYAPANQQGIAAHDGTVFQTRDPSTLQHMTQQTLDYGAQKLWQGTPQGVEAVPGNRALSHPVEDVQGDQSGDDMFHLLHQHLTPKFDMVVIPPTGLQYAPDFQLRDCIEGNIAFDGSPLARAAKFAQREDQMGVLWCVEHVPLLNQLLNAARAEIQN</sequence>
<proteinExistence type="predicted"/>
<feature type="compositionally biased region" description="Polar residues" evidence="1">
    <location>
        <begin position="1"/>
        <end position="17"/>
    </location>
</feature>